<protein>
    <recommendedName>
        <fullName evidence="1">EfeO-type cupredoxin-like domain-containing protein</fullName>
    </recommendedName>
</protein>
<dbReference type="EMBL" id="MLJW01000022">
    <property type="protein sequence ID" value="OIR10792.1"/>
    <property type="molecule type" value="Genomic_DNA"/>
</dbReference>
<evidence type="ECO:0000313" key="2">
    <source>
        <dbReference type="EMBL" id="OIR10792.1"/>
    </source>
</evidence>
<organism evidence="2">
    <name type="scientific">mine drainage metagenome</name>
    <dbReference type="NCBI Taxonomy" id="410659"/>
    <lineage>
        <taxon>unclassified sequences</taxon>
        <taxon>metagenomes</taxon>
        <taxon>ecological metagenomes</taxon>
    </lineage>
</organism>
<comment type="caution">
    <text evidence="2">The sequence shown here is derived from an EMBL/GenBank/DDBJ whole genome shotgun (WGS) entry which is preliminary data.</text>
</comment>
<name>A0A1J5T3G9_9ZZZZ</name>
<dbReference type="InterPro" id="IPR008972">
    <property type="entry name" value="Cupredoxin"/>
</dbReference>
<evidence type="ECO:0000259" key="1">
    <source>
        <dbReference type="Pfam" id="PF13473"/>
    </source>
</evidence>
<dbReference type="Gene3D" id="2.60.40.420">
    <property type="entry name" value="Cupredoxins - blue copper proteins"/>
    <property type="match status" value="1"/>
</dbReference>
<feature type="domain" description="EfeO-type cupredoxin-like" evidence="1">
    <location>
        <begin position="10"/>
        <end position="108"/>
    </location>
</feature>
<dbReference type="SUPFAM" id="SSF49503">
    <property type="entry name" value="Cupredoxins"/>
    <property type="match status" value="1"/>
</dbReference>
<dbReference type="Pfam" id="PF13473">
    <property type="entry name" value="Cupredoxin_1"/>
    <property type="match status" value="1"/>
</dbReference>
<dbReference type="InterPro" id="IPR028096">
    <property type="entry name" value="EfeO_Cupredoxin"/>
</dbReference>
<reference evidence="2" key="1">
    <citation type="submission" date="2016-10" db="EMBL/GenBank/DDBJ databases">
        <title>Sequence of Gallionella enrichment culture.</title>
        <authorList>
            <person name="Poehlein A."/>
            <person name="Muehling M."/>
            <person name="Daniel R."/>
        </authorList>
    </citation>
    <scope>NUCLEOTIDE SEQUENCE</scope>
</reference>
<accession>A0A1J5T3G9</accession>
<sequence>MRLSLLLPVFLAGALVVNGFALAADEAPTVLTIRDSKFEPNQLTLPSGVKLKLVIRNLDVIPAEFESYDLSREVIVPGHGETTIYIGPMDPGSYQFFNDFNHEMQGSIAAKPGVKKEN</sequence>
<dbReference type="AlphaFoldDB" id="A0A1J5T3G9"/>
<proteinExistence type="predicted"/>
<gene>
    <name evidence="2" type="ORF">GALL_75630</name>
</gene>